<proteinExistence type="predicted"/>
<organism evidence="2 3">
    <name type="scientific">Solanum pennellii</name>
    <name type="common">Tomato</name>
    <name type="synonym">Lycopersicon pennellii</name>
    <dbReference type="NCBI Taxonomy" id="28526"/>
    <lineage>
        <taxon>Eukaryota</taxon>
        <taxon>Viridiplantae</taxon>
        <taxon>Streptophyta</taxon>
        <taxon>Embryophyta</taxon>
        <taxon>Tracheophyta</taxon>
        <taxon>Spermatophyta</taxon>
        <taxon>Magnoliopsida</taxon>
        <taxon>eudicotyledons</taxon>
        <taxon>Gunneridae</taxon>
        <taxon>Pentapetalae</taxon>
        <taxon>asterids</taxon>
        <taxon>lamiids</taxon>
        <taxon>Solanales</taxon>
        <taxon>Solanaceae</taxon>
        <taxon>Solanoideae</taxon>
        <taxon>Solaneae</taxon>
        <taxon>Solanum</taxon>
        <taxon>Solanum subgen. Lycopersicon</taxon>
    </lineage>
</organism>
<reference evidence="3" key="2">
    <citation type="submission" date="2025-08" db="UniProtKB">
        <authorList>
            <consortium name="RefSeq"/>
        </authorList>
    </citation>
    <scope>IDENTIFICATION</scope>
</reference>
<evidence type="ECO:0000256" key="1">
    <source>
        <dbReference type="SAM" id="MobiDB-lite"/>
    </source>
</evidence>
<keyword evidence="2" id="KW-1185">Reference proteome</keyword>
<dbReference type="GeneID" id="107022259"/>
<feature type="compositionally biased region" description="Basic and acidic residues" evidence="1">
    <location>
        <begin position="53"/>
        <end position="64"/>
    </location>
</feature>
<dbReference type="Proteomes" id="UP000694930">
    <property type="component" value="Chromosome 6"/>
</dbReference>
<gene>
    <name evidence="3" type="primary">LOC107022259</name>
</gene>
<dbReference type="RefSeq" id="XP_015078410.1">
    <property type="nucleotide sequence ID" value="XM_015222924.1"/>
</dbReference>
<evidence type="ECO:0000313" key="2">
    <source>
        <dbReference type="Proteomes" id="UP000694930"/>
    </source>
</evidence>
<name>A0ABM1GZZ9_SOLPN</name>
<protein>
    <submittedName>
        <fullName evidence="3">Uncharacterized protein LOC107022259</fullName>
    </submittedName>
</protein>
<sequence length="159" mass="17970">MGFTSTEKEDLASYQLRDVSQIWRIARSLKRSGANDQEKTRFKKKVQSQGESRSAKFKVEKGGGSKDGNPTCEKCGKKHYGECLLGTRSCFGCSKDRHNVRDCPMIDSRGKEGKQVASSVPKDDTLTNRHFYALRSRVEKPDEKNSDDDVVKIFFLIVI</sequence>
<reference evidence="2" key="1">
    <citation type="journal article" date="2014" name="Nat. Genet.">
        <title>The genome of the stress-tolerant wild tomato species Solanum pennellii.</title>
        <authorList>
            <person name="Bolger A."/>
            <person name="Scossa F."/>
            <person name="Bolger M.E."/>
            <person name="Lanz C."/>
            <person name="Maumus F."/>
            <person name="Tohge T."/>
            <person name="Quesneville H."/>
            <person name="Alseekh S."/>
            <person name="Sorensen I."/>
            <person name="Lichtenstein G."/>
            <person name="Fich E.A."/>
            <person name="Conte M."/>
            <person name="Keller H."/>
            <person name="Schneeberger K."/>
            <person name="Schwacke R."/>
            <person name="Ofner I."/>
            <person name="Vrebalov J."/>
            <person name="Xu Y."/>
            <person name="Osorio S."/>
            <person name="Aflitos S.A."/>
            <person name="Schijlen E."/>
            <person name="Jimenez-Gomez J.M."/>
            <person name="Ryngajllo M."/>
            <person name="Kimura S."/>
            <person name="Kumar R."/>
            <person name="Koenig D."/>
            <person name="Headland L.R."/>
            <person name="Maloof J.N."/>
            <person name="Sinha N."/>
            <person name="van Ham R.C."/>
            <person name="Lankhorst R.K."/>
            <person name="Mao L."/>
            <person name="Vogel A."/>
            <person name="Arsova B."/>
            <person name="Panstruga R."/>
            <person name="Fei Z."/>
            <person name="Rose J.K."/>
            <person name="Zamir D."/>
            <person name="Carrari F."/>
            <person name="Giovannoni J.J."/>
            <person name="Weigel D."/>
            <person name="Usadel B."/>
            <person name="Fernie A.R."/>
        </authorList>
    </citation>
    <scope>NUCLEOTIDE SEQUENCE [LARGE SCALE GENOMIC DNA]</scope>
    <source>
        <strain evidence="2">cv. LA0716</strain>
    </source>
</reference>
<accession>A0ABM1GZZ9</accession>
<evidence type="ECO:0000313" key="3">
    <source>
        <dbReference type="RefSeq" id="XP_015078410.1"/>
    </source>
</evidence>
<feature type="region of interest" description="Disordered" evidence="1">
    <location>
        <begin position="32"/>
        <end position="70"/>
    </location>
</feature>